<dbReference type="PANTHER" id="PTHR34501">
    <property type="entry name" value="PROTEIN YDDL-RELATED"/>
    <property type="match status" value="1"/>
</dbReference>
<keyword evidence="6" id="KW-0732">Signal</keyword>
<dbReference type="Proteomes" id="UP001203423">
    <property type="component" value="Unassembled WGS sequence"/>
</dbReference>
<dbReference type="PANTHER" id="PTHR34501:SF9">
    <property type="entry name" value="MAJOR OUTER MEMBRANE PROTEIN P.IA"/>
    <property type="match status" value="1"/>
</dbReference>
<keyword evidence="8" id="KW-0626">Porin</keyword>
<dbReference type="Gene3D" id="2.40.160.10">
    <property type="entry name" value="Porin"/>
    <property type="match status" value="1"/>
</dbReference>
<dbReference type="InterPro" id="IPR033900">
    <property type="entry name" value="Gram_neg_porin_domain"/>
</dbReference>
<gene>
    <name evidence="12" type="ORF">L2764_16585</name>
</gene>
<evidence type="ECO:0000256" key="4">
    <source>
        <dbReference type="ARBA" id="ARBA00022452"/>
    </source>
</evidence>
<evidence type="ECO:0000256" key="7">
    <source>
        <dbReference type="ARBA" id="ARBA00023065"/>
    </source>
</evidence>
<keyword evidence="10" id="KW-0998">Cell outer membrane</keyword>
<evidence type="ECO:0000313" key="12">
    <source>
        <dbReference type="EMBL" id="MCL1126045.1"/>
    </source>
</evidence>
<evidence type="ECO:0000256" key="3">
    <source>
        <dbReference type="ARBA" id="ARBA00022448"/>
    </source>
</evidence>
<comment type="caution">
    <text evidence="12">The sequence shown here is derived from an EMBL/GenBank/DDBJ whole genome shotgun (WGS) entry which is preliminary data.</text>
</comment>
<keyword evidence="5" id="KW-0812">Transmembrane</keyword>
<evidence type="ECO:0000256" key="8">
    <source>
        <dbReference type="ARBA" id="ARBA00023114"/>
    </source>
</evidence>
<keyword evidence="13" id="KW-1185">Reference proteome</keyword>
<evidence type="ECO:0000313" key="13">
    <source>
        <dbReference type="Proteomes" id="UP001203423"/>
    </source>
</evidence>
<protein>
    <submittedName>
        <fullName evidence="12">Porin</fullName>
    </submittedName>
</protein>
<evidence type="ECO:0000256" key="1">
    <source>
        <dbReference type="ARBA" id="ARBA00004571"/>
    </source>
</evidence>
<accession>A0ABT0LEY3</accession>
<keyword evidence="7" id="KW-0406">Ion transport</keyword>
<proteinExistence type="predicted"/>
<evidence type="ECO:0000256" key="5">
    <source>
        <dbReference type="ARBA" id="ARBA00022692"/>
    </source>
</evidence>
<keyword evidence="3" id="KW-0813">Transport</keyword>
<dbReference type="InterPro" id="IPR002299">
    <property type="entry name" value="Porin_Neis"/>
</dbReference>
<evidence type="ECO:0000256" key="2">
    <source>
        <dbReference type="ARBA" id="ARBA00011233"/>
    </source>
</evidence>
<dbReference type="InterPro" id="IPR050298">
    <property type="entry name" value="Gram-neg_bact_OMP"/>
</dbReference>
<dbReference type="PRINTS" id="PR00184">
    <property type="entry name" value="NEISSPPORIN"/>
</dbReference>
<keyword evidence="4" id="KW-1134">Transmembrane beta strand</keyword>
<dbReference type="CDD" id="cd00342">
    <property type="entry name" value="gram_neg_porins"/>
    <property type="match status" value="1"/>
</dbReference>
<dbReference type="EMBL" id="JAKIKS010000071">
    <property type="protein sequence ID" value="MCL1126045.1"/>
    <property type="molecule type" value="Genomic_DNA"/>
</dbReference>
<name>A0ABT0LEY3_9GAMM</name>
<evidence type="ECO:0000259" key="11">
    <source>
        <dbReference type="Pfam" id="PF13609"/>
    </source>
</evidence>
<comment type="subcellular location">
    <subcellularLocation>
        <location evidence="1">Cell outer membrane</location>
        <topology evidence="1">Multi-pass membrane protein</topology>
    </subcellularLocation>
</comment>
<dbReference type="SUPFAM" id="SSF56935">
    <property type="entry name" value="Porins"/>
    <property type="match status" value="1"/>
</dbReference>
<evidence type="ECO:0000256" key="6">
    <source>
        <dbReference type="ARBA" id="ARBA00022729"/>
    </source>
</evidence>
<reference evidence="12 13" key="1">
    <citation type="submission" date="2022-01" db="EMBL/GenBank/DDBJ databases">
        <title>Whole genome-based taxonomy of the Shewanellaceae.</title>
        <authorList>
            <person name="Martin-Rodriguez A.J."/>
        </authorList>
    </citation>
    <scope>NUCLEOTIDE SEQUENCE [LARGE SCALE GENOMIC DNA]</scope>
    <source>
        <strain evidence="12 13">DSM 17177</strain>
    </source>
</reference>
<dbReference type="Pfam" id="PF13609">
    <property type="entry name" value="Porin_4"/>
    <property type="match status" value="1"/>
</dbReference>
<comment type="subunit">
    <text evidence="2">Homotrimer.</text>
</comment>
<dbReference type="InterPro" id="IPR023614">
    <property type="entry name" value="Porin_dom_sf"/>
</dbReference>
<sequence length="308" mass="34508">MQSQQASDDVLILYGKLNITAQYNDVYDMDNATSETSNTIQSNQSRLGVKGGYQITDSLQAFYTIEYKVDTSSDSSDNFTARNQFVGLRGDFGSLAVGRNETIFKRSEGKVDQFNDLDGDIDRLFKGQNRMAQTATYLTPDMNGFRIGATYVADAEAKQYGENGYSVAAFYGDKALKKTMFYASVAYDDNIKGYEIIRATAQVKIMKLKLGAMYQQQEETYDSSGAVSGDRDNGYLLSAAYPIKDFTLKAQYQDMEEVGQSWAAGFDYKLAKPTKLLAFWIDRTYDSEYTGNGKQTDKYFAVGIEQKF</sequence>
<evidence type="ECO:0000256" key="9">
    <source>
        <dbReference type="ARBA" id="ARBA00023136"/>
    </source>
</evidence>
<feature type="domain" description="Porin" evidence="11">
    <location>
        <begin position="11"/>
        <end position="278"/>
    </location>
</feature>
<organism evidence="12 13">
    <name type="scientific">Shewanella surugensis</name>
    <dbReference type="NCBI Taxonomy" id="212020"/>
    <lineage>
        <taxon>Bacteria</taxon>
        <taxon>Pseudomonadati</taxon>
        <taxon>Pseudomonadota</taxon>
        <taxon>Gammaproteobacteria</taxon>
        <taxon>Alteromonadales</taxon>
        <taxon>Shewanellaceae</taxon>
        <taxon>Shewanella</taxon>
    </lineage>
</organism>
<keyword evidence="9" id="KW-0472">Membrane</keyword>
<evidence type="ECO:0000256" key="10">
    <source>
        <dbReference type="ARBA" id="ARBA00023237"/>
    </source>
</evidence>